<sequence>MKTIETLESIRRKIDGAYGSRDDYPPLGLMSFDDRPCYHRYVIKLINEEIEKAEKGE</sequence>
<reference evidence="1" key="1">
    <citation type="journal article" date="2014" name="Front. Microbiol.">
        <title>High frequency of phylogenetically diverse reductive dehalogenase-homologous genes in deep subseafloor sedimentary metagenomes.</title>
        <authorList>
            <person name="Kawai M."/>
            <person name="Futagami T."/>
            <person name="Toyoda A."/>
            <person name="Takaki Y."/>
            <person name="Nishi S."/>
            <person name="Hori S."/>
            <person name="Arai W."/>
            <person name="Tsubouchi T."/>
            <person name="Morono Y."/>
            <person name="Uchiyama I."/>
            <person name="Ito T."/>
            <person name="Fujiyama A."/>
            <person name="Inagaki F."/>
            <person name="Takami H."/>
        </authorList>
    </citation>
    <scope>NUCLEOTIDE SEQUENCE</scope>
    <source>
        <strain evidence="1">Expedition CK06-06</strain>
    </source>
</reference>
<dbReference type="AlphaFoldDB" id="X0Y750"/>
<proteinExistence type="predicted"/>
<comment type="caution">
    <text evidence="1">The sequence shown here is derived from an EMBL/GenBank/DDBJ whole genome shotgun (WGS) entry which is preliminary data.</text>
</comment>
<dbReference type="EMBL" id="BARS01056653">
    <property type="protein sequence ID" value="GAG44528.1"/>
    <property type="molecule type" value="Genomic_DNA"/>
</dbReference>
<evidence type="ECO:0000313" key="1">
    <source>
        <dbReference type="EMBL" id="GAG44528.1"/>
    </source>
</evidence>
<organism evidence="1">
    <name type="scientific">marine sediment metagenome</name>
    <dbReference type="NCBI Taxonomy" id="412755"/>
    <lineage>
        <taxon>unclassified sequences</taxon>
        <taxon>metagenomes</taxon>
        <taxon>ecological metagenomes</taxon>
    </lineage>
</organism>
<gene>
    <name evidence="1" type="ORF">S01H1_83359</name>
</gene>
<name>X0Y750_9ZZZZ</name>
<protein>
    <submittedName>
        <fullName evidence="1">Uncharacterized protein</fullName>
    </submittedName>
</protein>
<accession>X0Y750</accession>